<evidence type="ECO:0000256" key="2">
    <source>
        <dbReference type="SAM" id="Phobius"/>
    </source>
</evidence>
<gene>
    <name evidence="3" type="primary">US9</name>
</gene>
<sequence>MDHQTSLINATDDNCLDTDSSINLPSIDKCEIDDNSIADETLSDKGSPVAIPLCATIEIPRGNADRQSPSHDVRGANRTNYDSDTGCYYSESDNETATLFINRIGKRETAKRRRRRRCLVALAVSGVATLCVLSGLLGALLWRLMDAPGTRR</sequence>
<evidence type="ECO:0000313" key="6">
    <source>
        <dbReference type="Proteomes" id="UP000149016"/>
    </source>
</evidence>
<organismHost>
    <name type="scientific">Felidae</name>
    <name type="common">cat family</name>
    <dbReference type="NCBI Taxonomy" id="9681"/>
</organismHost>
<accession>A2SUF1</accession>
<dbReference type="EMBL" id="MH027307">
    <property type="protein sequence ID" value="AVR53418.1"/>
    <property type="molecule type" value="mRNA"/>
</dbReference>
<dbReference type="OrthoDB" id="40771at10239"/>
<dbReference type="KEGG" id="vg:8658601"/>
<keyword evidence="2" id="KW-0472">Membrane</keyword>
<dbReference type="EMBL" id="D42113">
    <property type="protein sequence ID" value="BAA44955.1"/>
    <property type="molecule type" value="Genomic_DNA"/>
</dbReference>
<protein>
    <submittedName>
        <fullName evidence="3">Membrane protein US9</fullName>
    </submittedName>
</protein>
<evidence type="ECO:0000313" key="4">
    <source>
        <dbReference type="EMBL" id="AVR53418.1"/>
    </source>
</evidence>
<keyword evidence="2" id="KW-0812">Transmembrane</keyword>
<proteinExistence type="evidence at transcript level"/>
<dbReference type="GO" id="GO:0043657">
    <property type="term" value="C:host cell"/>
    <property type="evidence" value="ECO:0007669"/>
    <property type="project" value="GOC"/>
</dbReference>
<reference evidence="3 6" key="3">
    <citation type="journal article" date="2010" name="Virology">
        <title>Complete genomic sequence and an infectious BAC clone of feline herpesvirus-1 (FHV-1).</title>
        <authorList>
            <person name="Tai S.H."/>
            <person name="Niikura M."/>
            <person name="Cheng H.H."/>
            <person name="Kruger J.M."/>
            <person name="Wise A.G."/>
            <person name="Maes R.K."/>
        </authorList>
    </citation>
    <scope>NUCLEOTIDE SEQUENCE [LARGE SCALE GENOMIC DNA]</scope>
    <source>
        <strain evidence="3">C-27</strain>
    </source>
</reference>
<dbReference type="Proteomes" id="UP000149016">
    <property type="component" value="Segment"/>
</dbReference>
<keyword evidence="2" id="KW-1133">Transmembrane helix</keyword>
<comment type="similarity">
    <text evidence="1">Belongs to the alphaherpesvirinae envelope protein US9 family.</text>
</comment>
<organism evidence="5">
    <name type="scientific">Feline herpesvirus 1</name>
    <name type="common">FeHV-1</name>
    <name type="synonym">Feline viral rhinotracheitis virus</name>
    <dbReference type="NCBI Taxonomy" id="10334"/>
    <lineage>
        <taxon>Viruses</taxon>
        <taxon>Duplodnaviria</taxon>
        <taxon>Heunggongvirae</taxon>
        <taxon>Peploviricota</taxon>
        <taxon>Herviviricetes</taxon>
        <taxon>Herpesvirales</taxon>
        <taxon>Orthoherpesviridae</taxon>
        <taxon>Alphaherpesvirinae</taxon>
        <taxon>Varicellovirus</taxon>
        <taxon>Varicellovirus felidalpha1</taxon>
    </lineage>
</organism>
<reference evidence="3" key="2">
    <citation type="submission" date="2009-12" db="EMBL/GenBank/DDBJ databases">
        <authorList>
            <person name="Tai S.-H."/>
            <person name="Niikura M."/>
            <person name="Cheng H.H."/>
            <person name="Kruger J.M."/>
            <person name="Wise A.G."/>
            <person name="Maes R.K."/>
        </authorList>
    </citation>
    <scope>NUCLEOTIDE SEQUENCE</scope>
    <source>
        <strain evidence="3">C-27</strain>
    </source>
</reference>
<evidence type="ECO:0000256" key="1">
    <source>
        <dbReference type="ARBA" id="ARBA00005410"/>
    </source>
</evidence>
<reference evidence="4" key="4">
    <citation type="submission" date="2018-03" db="EMBL/GenBank/DDBJ databases">
        <title>Feline Herpesvirus 1 isolate HR-1.</title>
        <authorList>
            <person name="Tian J."/>
            <person name="Liu Y."/>
            <person name="Liu X."/>
            <person name="Sun X."/>
            <person name="Zhang J."/>
            <person name="Qu L."/>
        </authorList>
    </citation>
    <scope>NUCLEOTIDE SEQUENCE</scope>
    <source>
        <strain evidence="4">HR-1</strain>
    </source>
</reference>
<keyword evidence="6" id="KW-1185">Reference proteome</keyword>
<dbReference type="GeneID" id="8658601"/>
<dbReference type="InterPro" id="IPR009278">
    <property type="entry name" value="Herpes_US9"/>
</dbReference>
<evidence type="ECO:0000313" key="3">
    <source>
        <dbReference type="EMBL" id="ACT88362.1"/>
    </source>
</evidence>
<dbReference type="GO" id="GO:0075733">
    <property type="term" value="P:intracellular transport of virus"/>
    <property type="evidence" value="ECO:0007669"/>
    <property type="project" value="InterPro"/>
</dbReference>
<dbReference type="Pfam" id="PF06072">
    <property type="entry name" value="Herpes_US9"/>
    <property type="match status" value="1"/>
</dbReference>
<evidence type="ECO:0000313" key="5">
    <source>
        <dbReference type="EMBL" id="BAA44955.1"/>
    </source>
</evidence>
<feature type="transmembrane region" description="Helical" evidence="2">
    <location>
        <begin position="119"/>
        <end position="142"/>
    </location>
</feature>
<dbReference type="RefSeq" id="YP_003331593.1">
    <property type="nucleotide sequence ID" value="NC_013590.2"/>
</dbReference>
<dbReference type="EMBL" id="FJ478159">
    <property type="protein sequence ID" value="ACT88362.1"/>
    <property type="molecule type" value="Genomic_DNA"/>
</dbReference>
<reference evidence="5" key="1">
    <citation type="journal article" date="1995" name="Virology">
        <title>Transcriptional analysis of the short segment of the feline herpesvirus type 1 genome and insertional mutagenesis of a unique reading frame.</title>
        <authorList>
            <person name="Willemse M.J."/>
            <person name="Strijdveen I.G."/>
            <person name="van Schooneveld S.H."/>
            <person name="van den Berg M.C."/>
            <person name="Sondermeijer P.J."/>
        </authorList>
    </citation>
    <scope>NUCLEOTIDE SEQUENCE</scope>
    <source>
        <strain evidence="5">G2620</strain>
    </source>
</reference>
<name>A2SUF1_FHV1</name>